<dbReference type="Pfam" id="PF01565">
    <property type="entry name" value="FAD_binding_4"/>
    <property type="match status" value="1"/>
</dbReference>
<dbReference type="PROSITE" id="PS51387">
    <property type="entry name" value="FAD_PCMH"/>
    <property type="match status" value="1"/>
</dbReference>
<proteinExistence type="predicted"/>
<feature type="domain" description="FAD-binding PCMH-type" evidence="5">
    <location>
        <begin position="411"/>
        <end position="586"/>
    </location>
</feature>
<dbReference type="GO" id="GO:0004672">
    <property type="term" value="F:protein kinase activity"/>
    <property type="evidence" value="ECO:0007669"/>
    <property type="project" value="InterPro"/>
</dbReference>
<dbReference type="GO" id="GO:0071949">
    <property type="term" value="F:FAD binding"/>
    <property type="evidence" value="ECO:0007669"/>
    <property type="project" value="InterPro"/>
</dbReference>
<dbReference type="Pfam" id="PF00069">
    <property type="entry name" value="Pkinase"/>
    <property type="match status" value="1"/>
</dbReference>
<dbReference type="InterPro" id="IPR016166">
    <property type="entry name" value="FAD-bd_PCMH"/>
</dbReference>
<dbReference type="Proteomes" id="UP000693738">
    <property type="component" value="Unassembled WGS sequence"/>
</dbReference>
<dbReference type="SMART" id="SM00220">
    <property type="entry name" value="S_TKc"/>
    <property type="match status" value="1"/>
</dbReference>
<dbReference type="PANTHER" id="PTHR42973">
    <property type="entry name" value="BINDING OXIDOREDUCTASE, PUTATIVE (AFU_ORTHOLOGUE AFUA_1G17690)-RELATED"/>
    <property type="match status" value="1"/>
</dbReference>
<gene>
    <name evidence="6" type="ORF">FEQUK3_LOCUS4715</name>
</gene>
<comment type="caution">
    <text evidence="6">The sequence shown here is derived from an EMBL/GenBank/DDBJ whole genome shotgun (WGS) entry which is preliminary data.</text>
</comment>
<dbReference type="PROSITE" id="PS50011">
    <property type="entry name" value="PROTEIN_KINASE_DOM"/>
    <property type="match status" value="1"/>
</dbReference>
<dbReference type="GO" id="GO:0016491">
    <property type="term" value="F:oxidoreductase activity"/>
    <property type="evidence" value="ECO:0007669"/>
    <property type="project" value="UniProtKB-KW"/>
</dbReference>
<evidence type="ECO:0000313" key="6">
    <source>
        <dbReference type="EMBL" id="CAG7559024.1"/>
    </source>
</evidence>
<name>A0A8J2IRT3_FUSEQ</name>
<dbReference type="AlphaFoldDB" id="A0A8J2IRT3"/>
<reference evidence="6" key="1">
    <citation type="submission" date="2021-05" db="EMBL/GenBank/DDBJ databases">
        <authorList>
            <person name="Khan N."/>
        </authorList>
    </citation>
    <scope>NUCLEOTIDE SEQUENCE</scope>
</reference>
<dbReference type="InterPro" id="IPR000719">
    <property type="entry name" value="Prot_kinase_dom"/>
</dbReference>
<dbReference type="EMBL" id="CAJSTJ010000128">
    <property type="protein sequence ID" value="CAG7559024.1"/>
    <property type="molecule type" value="Genomic_DNA"/>
</dbReference>
<keyword evidence="2" id="KW-0274">FAD</keyword>
<protein>
    <recommendedName>
        <fullName evidence="8">FAD-binding PCMH-type domain-containing protein</fullName>
    </recommendedName>
</protein>
<organism evidence="6 7">
    <name type="scientific">Fusarium equiseti</name>
    <name type="common">Fusarium scirpi</name>
    <dbReference type="NCBI Taxonomy" id="61235"/>
    <lineage>
        <taxon>Eukaryota</taxon>
        <taxon>Fungi</taxon>
        <taxon>Dikarya</taxon>
        <taxon>Ascomycota</taxon>
        <taxon>Pezizomycotina</taxon>
        <taxon>Sordariomycetes</taxon>
        <taxon>Hypocreomycetidae</taxon>
        <taxon>Hypocreales</taxon>
        <taxon>Nectriaceae</taxon>
        <taxon>Fusarium</taxon>
        <taxon>Fusarium incarnatum-equiseti species complex</taxon>
    </lineage>
</organism>
<evidence type="ECO:0000256" key="1">
    <source>
        <dbReference type="ARBA" id="ARBA00022630"/>
    </source>
</evidence>
<dbReference type="InterPro" id="IPR006094">
    <property type="entry name" value="Oxid_FAD_bind_N"/>
</dbReference>
<evidence type="ECO:0000256" key="3">
    <source>
        <dbReference type="ARBA" id="ARBA00023002"/>
    </source>
</evidence>
<evidence type="ECO:0000313" key="7">
    <source>
        <dbReference type="Proteomes" id="UP000693738"/>
    </source>
</evidence>
<sequence>MIAETFPDGDHFRSKRASDEMHDHSFHPVVDRSSCIELANRGSMSEASLYRHKKALYAVKKKTRNPTGDEEKTLEEVRVISTVILRCDNRSIGTSQWDWSEDQIPTFFTFYAEQGTLRDFLQHNDGVFLTQKRNFAIDIASGLHTLHAADIAHGDINLVNTLVFPHPSNDGSWIAKVSNFTQSVFGLSSRRQTVYPGAALYSAPEVRGYGEIPSDQLVLCESFSYGLLAWEIIKDGENYFNPSWIQEDSDTNKASCQEECLRTLPADGLLNHALNFLCSSCRKDLATIALALDYCDRATINYNISHFMESEITSLLLRTLRHEELGGGRVNLDSGFDTLGLWIGNNSRYTVYNRQYTALVLSGVTAQEVENAKTGYPPCDALIHANLSHLVNLADSPLYPTLVNGSWAPDTRKSPFCFVLPTTAEEVSQTILALRNAGNGAGDWHIAVRSGGHGTDHSNNIDTGVTIDLTQINATTYNNETNIVSVGTGARWGAVYADLLEHDASVMGGREGVVGVGGLVLGGGVSWYIPKRAFACDSVVNYEVVLANGSIVHANRHSHGDLWKALKGGGANFGTVTRFDMEAFPAQNITKATAMISMEHLDEVLEAVVGFTSLDQSFEDNYLLTAFNYDQASDSTVITLTAVNTANNLNSSAFDSVRKIPTLRQIPAKSMSLAESADGSSLSDEMRTIGAGPITVANDPRILRFIVDQYNGFVKDIKEKPLPSRIADYSLSKGGNMLGLERNNRDRVIAAVGAILVGGQYSDQDVALIYQLSVAVNERIIAHAKSLGLSEDWVYLAYADAQQDPLGSYGQANVHHIRQVAQKYGADGFFQKRVPGGFKIDRVDSGKKCCNCSGGA</sequence>
<dbReference type="GO" id="GO:0005524">
    <property type="term" value="F:ATP binding"/>
    <property type="evidence" value="ECO:0007669"/>
    <property type="project" value="InterPro"/>
</dbReference>
<evidence type="ECO:0000259" key="4">
    <source>
        <dbReference type="PROSITE" id="PS50011"/>
    </source>
</evidence>
<evidence type="ECO:0008006" key="8">
    <source>
        <dbReference type="Google" id="ProtNLM"/>
    </source>
</evidence>
<keyword evidence="3" id="KW-0560">Oxidoreductase</keyword>
<feature type="domain" description="Protein kinase" evidence="4">
    <location>
        <begin position="33"/>
        <end position="309"/>
    </location>
</feature>
<evidence type="ECO:0000259" key="5">
    <source>
        <dbReference type="PROSITE" id="PS51387"/>
    </source>
</evidence>
<evidence type="ECO:0000256" key="2">
    <source>
        <dbReference type="ARBA" id="ARBA00022827"/>
    </source>
</evidence>
<keyword evidence="1" id="KW-0285">Flavoprotein</keyword>
<dbReference type="InterPro" id="IPR050416">
    <property type="entry name" value="FAD-linked_Oxidoreductase"/>
</dbReference>
<accession>A0A8J2IRT3</accession>
<dbReference type="PANTHER" id="PTHR42973:SF53">
    <property type="entry name" value="FAD-BINDING PCMH-TYPE DOMAIN-CONTAINING PROTEIN-RELATED"/>
    <property type="match status" value="1"/>
</dbReference>